<dbReference type="CDD" id="cd01610">
    <property type="entry name" value="PAP2_like"/>
    <property type="match status" value="1"/>
</dbReference>
<accession>A0A2A2GJP0</accession>
<feature type="transmembrane region" description="Helical" evidence="1">
    <location>
        <begin position="181"/>
        <end position="201"/>
    </location>
</feature>
<protein>
    <recommendedName>
        <fullName evidence="2">Phosphatidic acid phosphatase type 2/haloperoxidase domain-containing protein</fullName>
    </recommendedName>
</protein>
<reference evidence="3 4" key="1">
    <citation type="submission" date="2017-09" db="EMBL/GenBank/DDBJ databases">
        <title>Paracoccus alkalisoli sp. nov., isolated from saline alkaline soil.</title>
        <authorList>
            <person name="Dong X."/>
            <person name="Zhang G."/>
        </authorList>
    </citation>
    <scope>NUCLEOTIDE SEQUENCE [LARGE SCALE GENOMIC DNA]</scope>
    <source>
        <strain evidence="3 4">WN007</strain>
    </source>
</reference>
<keyword evidence="1" id="KW-0812">Transmembrane</keyword>
<comment type="caution">
    <text evidence="3">The sequence shown here is derived from an EMBL/GenBank/DDBJ whole genome shotgun (WGS) entry which is preliminary data.</text>
</comment>
<dbReference type="InterPro" id="IPR000326">
    <property type="entry name" value="PAP2/HPO"/>
</dbReference>
<keyword evidence="1" id="KW-0472">Membrane</keyword>
<dbReference type="EMBL" id="NSJZ01000007">
    <property type="protein sequence ID" value="PAU97075.1"/>
    <property type="molecule type" value="Genomic_DNA"/>
</dbReference>
<evidence type="ECO:0000256" key="1">
    <source>
        <dbReference type="SAM" id="Phobius"/>
    </source>
</evidence>
<name>A0A2A2GJP0_9RHOB</name>
<feature type="transmembrane region" description="Helical" evidence="1">
    <location>
        <begin position="247"/>
        <end position="263"/>
    </location>
</feature>
<feature type="domain" description="Phosphatidic acid phosphatase type 2/haloperoxidase" evidence="2">
    <location>
        <begin position="110"/>
        <end position="224"/>
    </location>
</feature>
<gene>
    <name evidence="3" type="ORF">CK240_09915</name>
</gene>
<feature type="transmembrane region" description="Helical" evidence="1">
    <location>
        <begin position="208"/>
        <end position="227"/>
    </location>
</feature>
<dbReference type="Gene3D" id="1.20.144.10">
    <property type="entry name" value="Phosphatidic acid phosphatase type 2/haloperoxidase"/>
    <property type="match status" value="1"/>
</dbReference>
<dbReference type="OrthoDB" id="9801622at2"/>
<feature type="transmembrane region" description="Helical" evidence="1">
    <location>
        <begin position="107"/>
        <end position="127"/>
    </location>
</feature>
<keyword evidence="4" id="KW-1185">Reference proteome</keyword>
<dbReference type="PANTHER" id="PTHR14969:SF13">
    <property type="entry name" value="AT30094P"/>
    <property type="match status" value="1"/>
</dbReference>
<sequence>MTIMRRHDRMTFPAEPLSPFKEHGTSSALPVALVALGCLASSVWLMLSGSDQQLSRALIIWMSEHPDVAANLSDFSTLYEVKGVLAATAIWWVWFRPAARTQLGQRIDAAALVAVIMVAILIGRMTANLLPYRPRPFVDPAVAGELAQTDAWLQDWSSFPSDHAMIFGAFAVAMLRVAPRLGWWLLGLHAVLLVSLPRILVGKHYASDVLAGLAVGAAIGWLLFPIFQRGIAAAWTRVPATWRREYLGYPFLFLVSFEIATNFDGARRILRALHGALT</sequence>
<evidence type="ECO:0000259" key="2">
    <source>
        <dbReference type="SMART" id="SM00014"/>
    </source>
</evidence>
<evidence type="ECO:0000313" key="4">
    <source>
        <dbReference type="Proteomes" id="UP000218023"/>
    </source>
</evidence>
<dbReference type="Pfam" id="PF01569">
    <property type="entry name" value="PAP2"/>
    <property type="match status" value="1"/>
</dbReference>
<evidence type="ECO:0000313" key="3">
    <source>
        <dbReference type="EMBL" id="PAU97075.1"/>
    </source>
</evidence>
<dbReference type="SMART" id="SM00014">
    <property type="entry name" value="acidPPc"/>
    <property type="match status" value="1"/>
</dbReference>
<keyword evidence="1" id="KW-1133">Transmembrane helix</keyword>
<dbReference type="Proteomes" id="UP000218023">
    <property type="component" value="Unassembled WGS sequence"/>
</dbReference>
<dbReference type="SUPFAM" id="SSF48317">
    <property type="entry name" value="Acid phosphatase/Vanadium-dependent haloperoxidase"/>
    <property type="match status" value="1"/>
</dbReference>
<proteinExistence type="predicted"/>
<dbReference type="InterPro" id="IPR036938">
    <property type="entry name" value="PAP2/HPO_sf"/>
</dbReference>
<dbReference type="AlphaFoldDB" id="A0A2A2GJP0"/>
<organism evidence="3 4">
    <name type="scientific">Paracoccus salipaludis</name>
    <dbReference type="NCBI Taxonomy" id="2032623"/>
    <lineage>
        <taxon>Bacteria</taxon>
        <taxon>Pseudomonadati</taxon>
        <taxon>Pseudomonadota</taxon>
        <taxon>Alphaproteobacteria</taxon>
        <taxon>Rhodobacterales</taxon>
        <taxon>Paracoccaceae</taxon>
        <taxon>Paracoccus</taxon>
    </lineage>
</organism>
<dbReference type="PANTHER" id="PTHR14969">
    <property type="entry name" value="SPHINGOSINE-1-PHOSPHATE PHOSPHOHYDROLASE"/>
    <property type="match status" value="1"/>
</dbReference>